<feature type="transmembrane region" description="Helical" evidence="7">
    <location>
        <begin position="330"/>
        <end position="349"/>
    </location>
</feature>
<dbReference type="AlphaFoldDB" id="A0A0F4YL25"/>
<dbReference type="GeneID" id="25319749"/>
<feature type="transmembrane region" description="Helical" evidence="7">
    <location>
        <begin position="33"/>
        <end position="53"/>
    </location>
</feature>
<dbReference type="Proteomes" id="UP000053958">
    <property type="component" value="Unassembled WGS sequence"/>
</dbReference>
<reference evidence="9 10" key="1">
    <citation type="submission" date="2015-04" db="EMBL/GenBank/DDBJ databases">
        <authorList>
            <person name="Heijne W.H."/>
            <person name="Fedorova N.D."/>
            <person name="Nierman W.C."/>
            <person name="Vollebregt A.W."/>
            <person name="Zhao Z."/>
            <person name="Wu L."/>
            <person name="Kumar M."/>
            <person name="Stam H."/>
            <person name="van den Berg M.A."/>
            <person name="Pel H.J."/>
        </authorList>
    </citation>
    <scope>NUCLEOTIDE SEQUENCE [LARGE SCALE GENOMIC DNA]</scope>
    <source>
        <strain evidence="9 10">CBS 393.64</strain>
    </source>
</reference>
<feature type="domain" description="Wax synthase" evidence="8">
    <location>
        <begin position="249"/>
        <end position="336"/>
    </location>
</feature>
<evidence type="ECO:0000256" key="5">
    <source>
        <dbReference type="ARBA" id="ARBA00022989"/>
    </source>
</evidence>
<evidence type="ECO:0000259" key="8">
    <source>
        <dbReference type="Pfam" id="PF13813"/>
    </source>
</evidence>
<name>A0A0F4YL25_RASE3</name>
<evidence type="ECO:0000256" key="6">
    <source>
        <dbReference type="ARBA" id="ARBA00023136"/>
    </source>
</evidence>
<protein>
    <submittedName>
        <fullName evidence="9">Toxin biosynthesis protein (Tri7)</fullName>
    </submittedName>
</protein>
<keyword evidence="3" id="KW-0808">Transferase</keyword>
<dbReference type="GO" id="GO:0008374">
    <property type="term" value="F:O-acyltransferase activity"/>
    <property type="evidence" value="ECO:0007669"/>
    <property type="project" value="InterPro"/>
</dbReference>
<keyword evidence="4 7" id="KW-0812">Transmembrane</keyword>
<evidence type="ECO:0000256" key="3">
    <source>
        <dbReference type="ARBA" id="ARBA00022679"/>
    </source>
</evidence>
<evidence type="ECO:0000256" key="7">
    <source>
        <dbReference type="SAM" id="Phobius"/>
    </source>
</evidence>
<evidence type="ECO:0000256" key="1">
    <source>
        <dbReference type="ARBA" id="ARBA00004141"/>
    </source>
</evidence>
<dbReference type="STRING" id="1408163.A0A0F4YL25"/>
<keyword evidence="5 7" id="KW-1133">Transmembrane helix</keyword>
<dbReference type="EMBL" id="LASV01000441">
    <property type="protein sequence ID" value="KKA18571.1"/>
    <property type="molecule type" value="Genomic_DNA"/>
</dbReference>
<comment type="subcellular location">
    <subcellularLocation>
        <location evidence="1">Membrane</location>
        <topology evidence="1">Multi-pass membrane protein</topology>
    </subcellularLocation>
</comment>
<keyword evidence="6 7" id="KW-0472">Membrane</keyword>
<dbReference type="Pfam" id="PF13813">
    <property type="entry name" value="MBOAT_2"/>
    <property type="match status" value="1"/>
</dbReference>
<dbReference type="InterPro" id="IPR032805">
    <property type="entry name" value="Wax_synthase_dom"/>
</dbReference>
<dbReference type="GO" id="GO:0006629">
    <property type="term" value="P:lipid metabolic process"/>
    <property type="evidence" value="ECO:0007669"/>
    <property type="project" value="InterPro"/>
</dbReference>
<proteinExistence type="inferred from homology"/>
<keyword evidence="10" id="KW-1185">Reference proteome</keyword>
<dbReference type="GO" id="GO:0016020">
    <property type="term" value="C:membrane"/>
    <property type="evidence" value="ECO:0007669"/>
    <property type="project" value="UniProtKB-SubCell"/>
</dbReference>
<organism evidence="9 10">
    <name type="scientific">Rasamsonia emersonii (strain ATCC 16479 / CBS 393.64 / IMI 116815)</name>
    <dbReference type="NCBI Taxonomy" id="1408163"/>
    <lineage>
        <taxon>Eukaryota</taxon>
        <taxon>Fungi</taxon>
        <taxon>Dikarya</taxon>
        <taxon>Ascomycota</taxon>
        <taxon>Pezizomycotina</taxon>
        <taxon>Eurotiomycetes</taxon>
        <taxon>Eurotiomycetidae</taxon>
        <taxon>Eurotiales</taxon>
        <taxon>Trichocomaceae</taxon>
        <taxon>Rasamsonia</taxon>
    </lineage>
</organism>
<dbReference type="OrthoDB" id="1077582at2759"/>
<feature type="transmembrane region" description="Helical" evidence="7">
    <location>
        <begin position="301"/>
        <end position="324"/>
    </location>
</feature>
<dbReference type="PANTHER" id="PTHR31595:SF60">
    <property type="entry name" value="BIOSYNTHESIS PROTEIN (TRI7), PUTATIVE (AFU_ORTHOLOGUE AFUA_8G05970)-RELATED"/>
    <property type="match status" value="1"/>
</dbReference>
<sequence length="413" mass="46088">MEIQIHPILLVLIEVITTAIVVGFTAPSSILRLGALLIVALSTWQCISTAMEYMVRSPWASLAGGYAVTFLFHFVDVALLSRWSFKTGGPTIGLSSRSSAARKESSVYERDNGSFWWDKFIFGLAVTCSFRFIGTPDQVKYVPLFSNRDPSYVPSRVRFLQKTALTIFLCYLGLDLTTSNADPELNLRYFTLRHIPVLRRLHEISADEILMRVLATIAAGISLTSVQRGTYSIVAFLSVLLGLGEPQDWPPFYGSLLDAYSLRRFWSRVWHQTNTHKLSSISNFLVHDVLRMPRGNLIARYARVVAAFAVSAVMHVLIDIAAGISIHNSGAITFFCTQILGIVVEDLVVGVYRSLLSRDGTRPPLLAEKLVGYTWVLAFTVWSSPVYLYPMMYRANMGLNDSVVPFSLVGLLR</sequence>
<evidence type="ECO:0000256" key="4">
    <source>
        <dbReference type="ARBA" id="ARBA00022692"/>
    </source>
</evidence>
<dbReference type="PANTHER" id="PTHR31595">
    <property type="entry name" value="LONG-CHAIN-ALCOHOL O-FATTY-ACYLTRANSFERASE 3-RELATED"/>
    <property type="match status" value="1"/>
</dbReference>
<evidence type="ECO:0000313" key="9">
    <source>
        <dbReference type="EMBL" id="KKA18571.1"/>
    </source>
</evidence>
<feature type="transmembrane region" description="Helical" evidence="7">
    <location>
        <begin position="6"/>
        <end position="26"/>
    </location>
</feature>
<evidence type="ECO:0000256" key="2">
    <source>
        <dbReference type="ARBA" id="ARBA00007282"/>
    </source>
</evidence>
<accession>A0A0F4YL25</accession>
<evidence type="ECO:0000313" key="10">
    <source>
        <dbReference type="Proteomes" id="UP000053958"/>
    </source>
</evidence>
<gene>
    <name evidence="9" type="ORF">T310_7477</name>
</gene>
<feature type="transmembrane region" description="Helical" evidence="7">
    <location>
        <begin position="370"/>
        <end position="389"/>
    </location>
</feature>
<feature type="transmembrane region" description="Helical" evidence="7">
    <location>
        <begin position="59"/>
        <end position="80"/>
    </location>
</feature>
<dbReference type="RefSeq" id="XP_013325183.1">
    <property type="nucleotide sequence ID" value="XM_013469729.1"/>
</dbReference>
<comment type="similarity">
    <text evidence="2">Belongs to the wax synthase family.</text>
</comment>
<dbReference type="InterPro" id="IPR044851">
    <property type="entry name" value="Wax_synthase"/>
</dbReference>
<comment type="caution">
    <text evidence="9">The sequence shown here is derived from an EMBL/GenBank/DDBJ whole genome shotgun (WGS) entry which is preliminary data.</text>
</comment>